<evidence type="ECO:0000313" key="3">
    <source>
        <dbReference type="Proteomes" id="UP000391834"/>
    </source>
</evidence>
<gene>
    <name evidence="2" type="ORF">PbJCM13498_02400</name>
</gene>
<name>A0A5M4AVC8_9BACT</name>
<dbReference type="EMBL" id="BLAX01000001">
    <property type="protein sequence ID" value="GET31377.1"/>
    <property type="molecule type" value="Genomic_DNA"/>
</dbReference>
<dbReference type="InterPro" id="IPR051454">
    <property type="entry name" value="RNA/ubiquinone_mod_enzymes"/>
</dbReference>
<reference evidence="2 3" key="1">
    <citation type="submission" date="2019-10" db="EMBL/GenBank/DDBJ databases">
        <title>Prolixibacter strains distinguished by the presence of nitrate reductase genes were adept at nitrate-dependent anaerobic corrosion of metallic iron and carbon steel.</title>
        <authorList>
            <person name="Iino T."/>
            <person name="Shono N."/>
            <person name="Ito K."/>
            <person name="Nakamura R."/>
            <person name="Sueoka K."/>
            <person name="Harayama S."/>
            <person name="Ohkuma M."/>
        </authorList>
    </citation>
    <scope>NUCLEOTIDE SEQUENCE [LARGE SCALE GENOMIC DNA]</scope>
    <source>
        <strain evidence="2 3">JCM 13498</strain>
    </source>
</reference>
<dbReference type="InterPro" id="IPR020988">
    <property type="entry name" value="Pept_U32_collagenase"/>
</dbReference>
<dbReference type="Proteomes" id="UP000391834">
    <property type="component" value="Unassembled WGS sequence"/>
</dbReference>
<evidence type="ECO:0000259" key="1">
    <source>
        <dbReference type="Pfam" id="PF12392"/>
    </source>
</evidence>
<dbReference type="PANTHER" id="PTHR30217">
    <property type="entry name" value="PEPTIDASE U32 FAMILY"/>
    <property type="match status" value="1"/>
</dbReference>
<dbReference type="InterPro" id="IPR001539">
    <property type="entry name" value="Peptidase_U32"/>
</dbReference>
<accession>A0A5M4AVC8</accession>
<keyword evidence="3" id="KW-1185">Reference proteome</keyword>
<dbReference type="AlphaFoldDB" id="A0A5M4AVC8"/>
<dbReference type="Pfam" id="PF01136">
    <property type="entry name" value="Peptidase_U32"/>
    <property type="match status" value="1"/>
</dbReference>
<evidence type="ECO:0000313" key="2">
    <source>
        <dbReference type="EMBL" id="GET31377.1"/>
    </source>
</evidence>
<comment type="caution">
    <text evidence="2">The sequence shown here is derived from an EMBL/GenBank/DDBJ whole genome shotgun (WGS) entry which is preliminary data.</text>
</comment>
<proteinExistence type="predicted"/>
<sequence length="746" mass="84488">MMKRKIELLSPGGDIDSIKTAILAGADAVYCGLSKFNARNRAANISFEDLQGIVRLAHKNSCKVFLTLNIIVLDSEIPALVKLLNRLVNTAIDGVIVQDLGVFHLLSKYFKGLNIHASTQLTTHNRGQIQFLRQLNAERVNLSRELAIHEIEALTAVAHANGVLTEVFVHGSYCISFSGLCYMSSVHGGNSGNRGRCSQPCREKYVKTAAGKEYPLNMKDNSAYFDLRELYDAGVDSLKIEGRIKEFEYVYRVVNAWRKQLHHFYEKNSLIDDNSELYKVFNRDFTNGFLKGEIHRDMFIDNPMSHSTQHFLNVNHYSSEDERKKGLAEYNDEKENLRAYIKNEIEQFDTAKLPLTIRISGKCGAPLKVSVETADTSFDVLSSVNLVDVGTEAIDRKMILKRLKAINDTEYFIRHMELDFDTALYLPFKELTSIKKRVLFILNGSREMIAPVNVPVLKKQKNPGKPALSVLISSPADVDICDDASIDVYFQLPNRFKKGNTGFIDLFKKHTKLIPWFPSVLIGDDYEAALEFLDELQPKRIVTNNTGIAFEAWKRGISWIAGPYLNSANSYSLRCLKESFNCSGAFLSNEISKEQRMSIKVPEDFKLYCSIFHPIELMTNRQCLFHQVTGCHKTKMDGSCVQQCEKYATITNLRNDTFVIRKTKGNYHQIYNAVNFLNTEIVTDQPTLYSGFFIDLRNIKTETKTELDKAGIIALFKSLLSANADAAQQLQNMIHPTINTPYKQGI</sequence>
<feature type="domain" description="Peptidase U32 collagenase" evidence="1">
    <location>
        <begin position="336"/>
        <end position="439"/>
    </location>
</feature>
<dbReference type="Pfam" id="PF12392">
    <property type="entry name" value="DUF3656"/>
    <property type="match status" value="1"/>
</dbReference>
<dbReference type="PANTHER" id="PTHR30217:SF10">
    <property type="entry name" value="23S RRNA 5-HYDROXYCYTIDINE C2501 SYNTHASE"/>
    <property type="match status" value="1"/>
</dbReference>
<organism evidence="2 3">
    <name type="scientific">Prolixibacter bellariivorans</name>
    <dbReference type="NCBI Taxonomy" id="314319"/>
    <lineage>
        <taxon>Bacteria</taxon>
        <taxon>Pseudomonadati</taxon>
        <taxon>Bacteroidota</taxon>
        <taxon>Bacteroidia</taxon>
        <taxon>Marinilabiliales</taxon>
        <taxon>Prolixibacteraceae</taxon>
        <taxon>Prolixibacter</taxon>
    </lineage>
</organism>
<protein>
    <submittedName>
        <fullName evidence="2">Peptidase U32</fullName>
    </submittedName>
</protein>
<dbReference type="RefSeq" id="WP_199898635.1">
    <property type="nucleotide sequence ID" value="NZ_BLAX01000001.1"/>
</dbReference>